<dbReference type="AlphaFoldDB" id="A0A850ELT6"/>
<evidence type="ECO:0000313" key="5">
    <source>
        <dbReference type="EMBL" id="NUU62008.1"/>
    </source>
</evidence>
<dbReference type="EMBL" id="JABWCS010000212">
    <property type="protein sequence ID" value="NUU62008.1"/>
    <property type="molecule type" value="Genomic_DNA"/>
</dbReference>
<evidence type="ECO:0000313" key="6">
    <source>
        <dbReference type="Proteomes" id="UP000564806"/>
    </source>
</evidence>
<evidence type="ECO:0000256" key="2">
    <source>
        <dbReference type="ARBA" id="ARBA00023125"/>
    </source>
</evidence>
<dbReference type="InterPro" id="IPR000524">
    <property type="entry name" value="Tscrpt_reg_HTH_GntR"/>
</dbReference>
<dbReference type="PROSITE" id="PS50949">
    <property type="entry name" value="HTH_GNTR"/>
    <property type="match status" value="1"/>
</dbReference>
<dbReference type="InterPro" id="IPR011663">
    <property type="entry name" value="UTRA"/>
</dbReference>
<dbReference type="GO" id="GO:0003700">
    <property type="term" value="F:DNA-binding transcription factor activity"/>
    <property type="evidence" value="ECO:0007669"/>
    <property type="project" value="InterPro"/>
</dbReference>
<dbReference type="InterPro" id="IPR028978">
    <property type="entry name" value="Chorismate_lyase_/UTRA_dom_sf"/>
</dbReference>
<dbReference type="RefSeq" id="WP_175372506.1">
    <property type="nucleotide sequence ID" value="NZ_JABWCS010000212.1"/>
</dbReference>
<dbReference type="Proteomes" id="UP000564806">
    <property type="component" value="Unassembled WGS sequence"/>
</dbReference>
<evidence type="ECO:0000256" key="3">
    <source>
        <dbReference type="ARBA" id="ARBA00023163"/>
    </source>
</evidence>
<name>A0A850ELT6_9BACL</name>
<protein>
    <submittedName>
        <fullName evidence="5">GntR family transcriptional regulator</fullName>
    </submittedName>
</protein>
<keyword evidence="2" id="KW-0238">DNA-binding</keyword>
<accession>A0A850ELT6</accession>
<dbReference type="CDD" id="cd07377">
    <property type="entry name" value="WHTH_GntR"/>
    <property type="match status" value="1"/>
</dbReference>
<organism evidence="5 6">
    <name type="scientific">Paenibacillus agri</name>
    <dbReference type="NCBI Taxonomy" id="2744309"/>
    <lineage>
        <taxon>Bacteria</taxon>
        <taxon>Bacillati</taxon>
        <taxon>Bacillota</taxon>
        <taxon>Bacilli</taxon>
        <taxon>Bacillales</taxon>
        <taxon>Paenibacillaceae</taxon>
        <taxon>Paenibacillus</taxon>
    </lineage>
</organism>
<dbReference type="PRINTS" id="PR00035">
    <property type="entry name" value="HTHGNTR"/>
</dbReference>
<dbReference type="GO" id="GO:0003677">
    <property type="term" value="F:DNA binding"/>
    <property type="evidence" value="ECO:0007669"/>
    <property type="project" value="UniProtKB-KW"/>
</dbReference>
<keyword evidence="6" id="KW-1185">Reference proteome</keyword>
<keyword evidence="1" id="KW-0805">Transcription regulation</keyword>
<dbReference type="Gene3D" id="1.10.10.10">
    <property type="entry name" value="Winged helix-like DNA-binding domain superfamily/Winged helix DNA-binding domain"/>
    <property type="match status" value="1"/>
</dbReference>
<dbReference type="Pfam" id="PF07702">
    <property type="entry name" value="UTRA"/>
    <property type="match status" value="1"/>
</dbReference>
<gene>
    <name evidence="5" type="ORF">HPT30_16820</name>
</gene>
<dbReference type="SUPFAM" id="SSF64288">
    <property type="entry name" value="Chorismate lyase-like"/>
    <property type="match status" value="1"/>
</dbReference>
<proteinExistence type="predicted"/>
<dbReference type="InterPro" id="IPR036390">
    <property type="entry name" value="WH_DNA-bd_sf"/>
</dbReference>
<dbReference type="Pfam" id="PF00392">
    <property type="entry name" value="GntR"/>
    <property type="match status" value="1"/>
</dbReference>
<dbReference type="SUPFAM" id="SSF46785">
    <property type="entry name" value="Winged helix' DNA-binding domain"/>
    <property type="match status" value="1"/>
</dbReference>
<keyword evidence="3" id="KW-0804">Transcription</keyword>
<dbReference type="InterPro" id="IPR036388">
    <property type="entry name" value="WH-like_DNA-bd_sf"/>
</dbReference>
<dbReference type="Gene3D" id="3.40.1410.10">
    <property type="entry name" value="Chorismate lyase-like"/>
    <property type="match status" value="1"/>
</dbReference>
<sequence length="233" mass="26926">MLNKHDSVPLYIQLQNIIRSDIINGKFKEGGMIPSETEMMKLYQVTRTTIRKAIDGLVDEALLVKMHGKGTMVCLREMKHNIWNFSGFTESARKKNEIPVSRVLKKEIISMEGNSYMHLVRLRGTRRESSIKWLTLDTSYVPLALFPDIDQYDFSEQSLYQIMNQRYSIYPQNAALAIHPINSSKRTRQLFEYEGDFPLIMTKGSVMDEKGIEVEKVEVIYGPSVEFKVVTHI</sequence>
<dbReference type="InterPro" id="IPR050679">
    <property type="entry name" value="Bact_HTH_transcr_reg"/>
</dbReference>
<dbReference type="PANTHER" id="PTHR44846:SF1">
    <property type="entry name" value="MANNOSYL-D-GLYCERATE TRANSPORT_METABOLISM SYSTEM REPRESSOR MNGR-RELATED"/>
    <property type="match status" value="1"/>
</dbReference>
<dbReference type="PANTHER" id="PTHR44846">
    <property type="entry name" value="MANNOSYL-D-GLYCERATE TRANSPORT/METABOLISM SYSTEM REPRESSOR MNGR-RELATED"/>
    <property type="match status" value="1"/>
</dbReference>
<dbReference type="GO" id="GO:0045892">
    <property type="term" value="P:negative regulation of DNA-templated transcription"/>
    <property type="evidence" value="ECO:0007669"/>
    <property type="project" value="TreeGrafter"/>
</dbReference>
<comment type="caution">
    <text evidence="5">The sequence shown here is derived from an EMBL/GenBank/DDBJ whole genome shotgun (WGS) entry which is preliminary data.</text>
</comment>
<evidence type="ECO:0000256" key="1">
    <source>
        <dbReference type="ARBA" id="ARBA00023015"/>
    </source>
</evidence>
<reference evidence="5" key="1">
    <citation type="submission" date="2020-06" db="EMBL/GenBank/DDBJ databases">
        <title>Paenibacillus sp. nov., isolated from soil.</title>
        <authorList>
            <person name="Seo Y.L."/>
        </authorList>
    </citation>
    <scope>NUCLEOTIDE SEQUENCE [LARGE SCALE GENOMIC DNA]</scope>
    <source>
        <strain evidence="5">JW14</strain>
    </source>
</reference>
<evidence type="ECO:0000259" key="4">
    <source>
        <dbReference type="PROSITE" id="PS50949"/>
    </source>
</evidence>
<dbReference type="SMART" id="SM00345">
    <property type="entry name" value="HTH_GNTR"/>
    <property type="match status" value="1"/>
</dbReference>
<feature type="domain" description="HTH gntR-type" evidence="4">
    <location>
        <begin position="8"/>
        <end position="76"/>
    </location>
</feature>